<evidence type="ECO:0008006" key="3">
    <source>
        <dbReference type="Google" id="ProtNLM"/>
    </source>
</evidence>
<proteinExistence type="predicted"/>
<evidence type="ECO:0000313" key="2">
    <source>
        <dbReference type="Proteomes" id="UP000649617"/>
    </source>
</evidence>
<dbReference type="EMBL" id="CAJNIZ010042567">
    <property type="protein sequence ID" value="CAE7625685.1"/>
    <property type="molecule type" value="Genomic_DNA"/>
</dbReference>
<dbReference type="InterPro" id="IPR036034">
    <property type="entry name" value="PDZ_sf"/>
</dbReference>
<organism evidence="1 2">
    <name type="scientific">Symbiodinium pilosum</name>
    <name type="common">Dinoflagellate</name>
    <dbReference type="NCBI Taxonomy" id="2952"/>
    <lineage>
        <taxon>Eukaryota</taxon>
        <taxon>Sar</taxon>
        <taxon>Alveolata</taxon>
        <taxon>Dinophyceae</taxon>
        <taxon>Suessiales</taxon>
        <taxon>Symbiodiniaceae</taxon>
        <taxon>Symbiodinium</taxon>
    </lineage>
</organism>
<dbReference type="OrthoDB" id="446750at2759"/>
<dbReference type="Proteomes" id="UP000649617">
    <property type="component" value="Unassembled WGS sequence"/>
</dbReference>
<reference evidence="1" key="1">
    <citation type="submission" date="2021-02" db="EMBL/GenBank/DDBJ databases">
        <authorList>
            <person name="Dougan E. K."/>
            <person name="Rhodes N."/>
            <person name="Thang M."/>
            <person name="Chan C."/>
        </authorList>
    </citation>
    <scope>NUCLEOTIDE SEQUENCE</scope>
</reference>
<evidence type="ECO:0000313" key="1">
    <source>
        <dbReference type="EMBL" id="CAE7625685.1"/>
    </source>
</evidence>
<comment type="caution">
    <text evidence="1">The sequence shown here is derived from an EMBL/GenBank/DDBJ whole genome shotgun (WGS) entry which is preliminary data.</text>
</comment>
<protein>
    <recommendedName>
        <fullName evidence="3">PDZ domain-containing protein</fullName>
    </recommendedName>
</protein>
<accession>A0A812VK01</accession>
<gene>
    <name evidence="1" type="ORF">SPIL2461_LOCUS16375</name>
</gene>
<feature type="non-terminal residue" evidence="1">
    <location>
        <position position="109"/>
    </location>
</feature>
<sequence>FVHQDTRQKARQELQSLLDYHFPAPTPTRAMERQVRLRVAESGAGIDLTPSDRGFHIDHVEDFPGQEFSAGEVILAINGCPLSGLTEEEVEDTFGANFGDGAVLVIGSA</sequence>
<dbReference type="AlphaFoldDB" id="A0A812VK01"/>
<dbReference type="SUPFAM" id="SSF50156">
    <property type="entry name" value="PDZ domain-like"/>
    <property type="match status" value="1"/>
</dbReference>
<keyword evidence="2" id="KW-1185">Reference proteome</keyword>
<name>A0A812VK01_SYMPI</name>